<comment type="caution">
    <text evidence="1">The sequence shown here is derived from an EMBL/GenBank/DDBJ whole genome shotgun (WGS) entry which is preliminary data.</text>
</comment>
<dbReference type="STRING" id="292462.AWC05_08160"/>
<evidence type="ECO:0000313" key="2">
    <source>
        <dbReference type="Proteomes" id="UP000193010"/>
    </source>
</evidence>
<organism evidence="1 2">
    <name type="scientific">Mycobacterium florentinum</name>
    <dbReference type="NCBI Taxonomy" id="292462"/>
    <lineage>
        <taxon>Bacteria</taxon>
        <taxon>Bacillati</taxon>
        <taxon>Actinomycetota</taxon>
        <taxon>Actinomycetes</taxon>
        <taxon>Mycobacteriales</taxon>
        <taxon>Mycobacteriaceae</taxon>
        <taxon>Mycobacterium</taxon>
        <taxon>Mycobacterium simiae complex</taxon>
    </lineage>
</organism>
<dbReference type="EMBL" id="LQOV01000034">
    <property type="protein sequence ID" value="ORV48466.1"/>
    <property type="molecule type" value="Genomic_DNA"/>
</dbReference>
<dbReference type="PROSITE" id="PS51318">
    <property type="entry name" value="TAT"/>
    <property type="match status" value="1"/>
</dbReference>
<evidence type="ECO:0000313" key="1">
    <source>
        <dbReference type="EMBL" id="ORV48466.1"/>
    </source>
</evidence>
<gene>
    <name evidence="1" type="ORF">AWC05_08160</name>
</gene>
<sequence length="121" mass="12509">MTDDADPAVADGVPGISRRRLLTTSATSAVVGMGVGAGVGVGAFDPSVGRKPPIYVVENAPWSAFRDRENPYGFLAFDVDPGQPGGNTSIKATHYALRGPLGAVAVIEQFTLTKPRGDKPA</sequence>
<reference evidence="1 2" key="1">
    <citation type="submission" date="2016-01" db="EMBL/GenBank/DDBJ databases">
        <title>The new phylogeny of the genus Mycobacterium.</title>
        <authorList>
            <person name="Tarcisio F."/>
            <person name="Conor M."/>
            <person name="Antonella G."/>
            <person name="Elisabetta G."/>
            <person name="Giulia F.S."/>
            <person name="Sara T."/>
            <person name="Anna F."/>
            <person name="Clotilde B."/>
            <person name="Roberto B."/>
            <person name="Veronica D.S."/>
            <person name="Fabio R."/>
            <person name="Monica P."/>
            <person name="Olivier J."/>
            <person name="Enrico T."/>
            <person name="Nicola S."/>
        </authorList>
    </citation>
    <scope>NUCLEOTIDE SEQUENCE [LARGE SCALE GENOMIC DNA]</scope>
    <source>
        <strain evidence="1 2">DSM 44852</strain>
    </source>
</reference>
<protein>
    <submittedName>
        <fullName evidence="1">Uncharacterized protein</fullName>
    </submittedName>
</protein>
<dbReference type="Proteomes" id="UP000193010">
    <property type="component" value="Unassembled WGS sequence"/>
</dbReference>
<name>A0A1X1TV59_MYCFL</name>
<accession>A0A1X1TV59</accession>
<dbReference type="AlphaFoldDB" id="A0A1X1TV59"/>
<dbReference type="InterPro" id="IPR006311">
    <property type="entry name" value="TAT_signal"/>
</dbReference>
<keyword evidence="2" id="KW-1185">Reference proteome</keyword>
<proteinExistence type="predicted"/>